<evidence type="ECO:0000259" key="2">
    <source>
        <dbReference type="Pfam" id="PF12172"/>
    </source>
</evidence>
<organism evidence="3 4">
    <name type="scientific">Advenella alkanexedens</name>
    <dbReference type="NCBI Taxonomy" id="1481665"/>
    <lineage>
        <taxon>Bacteria</taxon>
        <taxon>Pseudomonadati</taxon>
        <taxon>Pseudomonadota</taxon>
        <taxon>Betaproteobacteria</taxon>
        <taxon>Burkholderiales</taxon>
        <taxon>Alcaligenaceae</taxon>
    </lineage>
</organism>
<feature type="domain" description="ChsH2 rubredoxin-like zinc ribbon" evidence="2">
    <location>
        <begin position="16"/>
        <end position="52"/>
    </location>
</feature>
<dbReference type="InterPro" id="IPR022002">
    <property type="entry name" value="ChsH2_Znr"/>
</dbReference>
<reference evidence="3 4" key="1">
    <citation type="submission" date="2021-06" db="EMBL/GenBank/DDBJ databases">
        <authorList>
            <person name="Lu T."/>
            <person name="Wang Q."/>
            <person name="Han X."/>
        </authorList>
    </citation>
    <scope>NUCLEOTIDE SEQUENCE [LARGE SCALE GENOMIC DNA]</scope>
    <source>
        <strain evidence="3 4">LAM0050</strain>
    </source>
</reference>
<protein>
    <submittedName>
        <fullName evidence="3">OB-fold domain-containing protein</fullName>
    </submittedName>
</protein>
<dbReference type="InterPro" id="IPR002878">
    <property type="entry name" value="ChsH2_C"/>
</dbReference>
<dbReference type="Proteomes" id="UP000722165">
    <property type="component" value="Unassembled WGS sequence"/>
</dbReference>
<accession>A0ABS6NLJ8</accession>
<dbReference type="PANTHER" id="PTHR34075">
    <property type="entry name" value="BLR3430 PROTEIN"/>
    <property type="match status" value="1"/>
</dbReference>
<comment type="caution">
    <text evidence="3">The sequence shown here is derived from an EMBL/GenBank/DDBJ whole genome shotgun (WGS) entry which is preliminary data.</text>
</comment>
<dbReference type="PANTHER" id="PTHR34075:SF5">
    <property type="entry name" value="BLR3430 PROTEIN"/>
    <property type="match status" value="1"/>
</dbReference>
<dbReference type="EMBL" id="JAHSPR010000002">
    <property type="protein sequence ID" value="MBV4396504.1"/>
    <property type="molecule type" value="Genomic_DNA"/>
</dbReference>
<dbReference type="Pfam" id="PF01796">
    <property type="entry name" value="OB_ChsH2_C"/>
    <property type="match status" value="1"/>
</dbReference>
<dbReference type="Pfam" id="PF12172">
    <property type="entry name" value="zf-ChsH2"/>
    <property type="match status" value="1"/>
</dbReference>
<proteinExistence type="predicted"/>
<dbReference type="InterPro" id="IPR052513">
    <property type="entry name" value="Thioester_dehydratase-like"/>
</dbReference>
<feature type="domain" description="ChsH2 C-terminal OB-fold" evidence="1">
    <location>
        <begin position="54"/>
        <end position="118"/>
    </location>
</feature>
<name>A0ABS6NLJ8_9BURK</name>
<dbReference type="RefSeq" id="WP_217734662.1">
    <property type="nucleotide sequence ID" value="NZ_JAHSPR010000002.1"/>
</dbReference>
<gene>
    <name evidence="3" type="ORF">KU392_04420</name>
</gene>
<evidence type="ECO:0000313" key="3">
    <source>
        <dbReference type="EMBL" id="MBV4396504.1"/>
    </source>
</evidence>
<evidence type="ECO:0000259" key="1">
    <source>
        <dbReference type="Pfam" id="PF01796"/>
    </source>
</evidence>
<evidence type="ECO:0000313" key="4">
    <source>
        <dbReference type="Proteomes" id="UP000722165"/>
    </source>
</evidence>
<keyword evidence="4" id="KW-1185">Reference proteome</keyword>
<sequence length="134" mass="15202">MFEKIPALDPDNSAFWTSGKNNELRICHCPQCQTYQHPPLPVCPQCGNLDVEYKPVSGKAEVVSYTVNWQPWAPNQKVPFVLAVVELAEQKGLWLMTNIVDCEPEEVSIGMKVSVRFENQDDIWLPVFRPEVSA</sequence>